<feature type="region of interest" description="Disordered" evidence="3">
    <location>
        <begin position="199"/>
        <end position="234"/>
    </location>
</feature>
<dbReference type="InterPro" id="IPR050825">
    <property type="entry name" value="RBM42_RBP45_47-like"/>
</dbReference>
<feature type="domain" description="RRM" evidence="4">
    <location>
        <begin position="325"/>
        <end position="403"/>
    </location>
</feature>
<dbReference type="PANTHER" id="PTHR47640:SF11">
    <property type="entry name" value="RNA-BINDING PROTEIN 42"/>
    <property type="match status" value="1"/>
</dbReference>
<keyword evidence="1 2" id="KW-0694">RNA-binding</keyword>
<feature type="region of interest" description="Disordered" evidence="3">
    <location>
        <begin position="84"/>
        <end position="118"/>
    </location>
</feature>
<dbReference type="SUPFAM" id="SSF54928">
    <property type="entry name" value="RNA-binding domain, RBD"/>
    <property type="match status" value="1"/>
</dbReference>
<keyword evidence="6" id="KW-1185">Reference proteome</keyword>
<dbReference type="SMART" id="SM00360">
    <property type="entry name" value="RRM"/>
    <property type="match status" value="1"/>
</dbReference>
<feature type="region of interest" description="Disordered" evidence="3">
    <location>
        <begin position="282"/>
        <end position="307"/>
    </location>
</feature>
<dbReference type="Gene3D" id="3.30.70.330">
    <property type="match status" value="1"/>
</dbReference>
<comment type="caution">
    <text evidence="5">The sequence shown here is derived from an EMBL/GenBank/DDBJ whole genome shotgun (WGS) entry which is preliminary data.</text>
</comment>
<evidence type="ECO:0000259" key="4">
    <source>
        <dbReference type="PROSITE" id="PS50102"/>
    </source>
</evidence>
<dbReference type="PANTHER" id="PTHR47640">
    <property type="entry name" value="TRNA SELENOCYSTEINE 1-ASSOCIATED PROTEIN 1-RELATED-RELATED"/>
    <property type="match status" value="1"/>
</dbReference>
<feature type="compositionally biased region" description="Basic residues" evidence="3">
    <location>
        <begin position="416"/>
        <end position="425"/>
    </location>
</feature>
<organism evidence="5 6">
    <name type="scientific">Apiospora saccharicola</name>
    <dbReference type="NCBI Taxonomy" id="335842"/>
    <lineage>
        <taxon>Eukaryota</taxon>
        <taxon>Fungi</taxon>
        <taxon>Dikarya</taxon>
        <taxon>Ascomycota</taxon>
        <taxon>Pezizomycotina</taxon>
        <taxon>Sordariomycetes</taxon>
        <taxon>Xylariomycetidae</taxon>
        <taxon>Amphisphaeriales</taxon>
        <taxon>Apiosporaceae</taxon>
        <taxon>Apiospora</taxon>
    </lineage>
</organism>
<dbReference type="InterPro" id="IPR000504">
    <property type="entry name" value="RRM_dom"/>
</dbReference>
<dbReference type="InterPro" id="IPR012677">
    <property type="entry name" value="Nucleotide-bd_a/b_plait_sf"/>
</dbReference>
<feature type="region of interest" description="Disordered" evidence="3">
    <location>
        <begin position="157"/>
        <end position="176"/>
    </location>
</feature>
<evidence type="ECO:0000313" key="5">
    <source>
        <dbReference type="EMBL" id="KAK8082887.1"/>
    </source>
</evidence>
<dbReference type="EMBL" id="JAQQWM010000001">
    <property type="protein sequence ID" value="KAK8082887.1"/>
    <property type="molecule type" value="Genomic_DNA"/>
</dbReference>
<dbReference type="PROSITE" id="PS50102">
    <property type="entry name" value="RRM"/>
    <property type="match status" value="1"/>
</dbReference>
<feature type="compositionally biased region" description="Gly residues" evidence="3">
    <location>
        <begin position="220"/>
        <end position="230"/>
    </location>
</feature>
<accession>A0ABR1WHE8</accession>
<dbReference type="InterPro" id="IPR035979">
    <property type="entry name" value="RBD_domain_sf"/>
</dbReference>
<name>A0ABR1WHE8_9PEZI</name>
<feature type="region of interest" description="Disordered" evidence="3">
    <location>
        <begin position="401"/>
        <end position="473"/>
    </location>
</feature>
<gene>
    <name evidence="5" type="ORF">PG996_001668</name>
</gene>
<dbReference type="Proteomes" id="UP001446871">
    <property type="component" value="Unassembled WGS sequence"/>
</dbReference>
<feature type="compositionally biased region" description="Low complexity" evidence="3">
    <location>
        <begin position="464"/>
        <end position="473"/>
    </location>
</feature>
<evidence type="ECO:0000256" key="1">
    <source>
        <dbReference type="ARBA" id="ARBA00022884"/>
    </source>
</evidence>
<sequence>MQCPLYLSGSPSLHQAGDKKEGDDIISTLQLGHISDIATDLRVARTPPSLPNTYKQGTSRAKPRISVAWDWALRCLELVVAPPRPPPSKLSGFKPAFSPGTPPTTQHTPSPGVKAGPYAPPAYSSAPSYPGASAPQYGAAPSYSSYAAPPGAGPMSGRGAGGYGPPQTGSYQSYPQVGGYGAQPSYYGAAADTTTSYGAAPQIRNPFPVPQAQPATAAAGGPGGATGGAGDYDPDMAAQIAQWQSAYVPEAKDSAGASGPGGNGVGRSGAVSAAATYAAEPTRPAVEPATAATTQADGKKKTVVRAGGGQKWTDDSLLEWDPSHLRLFVGNLAGETTDESLFKAFSRWQSLQKARVIRDKVTSKSKGFGFVSFSDPDEFFAAAKEMNGKYIQSHPVVIRKSTTEIKPQTVKDKHGGKWNKNKNRNNRNQNQNRGGNGGGAGGRENSFEPSLGPAPTGVTKPGQKTKGGLKLLG</sequence>
<evidence type="ECO:0000256" key="3">
    <source>
        <dbReference type="SAM" id="MobiDB-lite"/>
    </source>
</evidence>
<dbReference type="Pfam" id="PF00076">
    <property type="entry name" value="RRM_1"/>
    <property type="match status" value="1"/>
</dbReference>
<evidence type="ECO:0000256" key="2">
    <source>
        <dbReference type="PROSITE-ProRule" id="PRU00176"/>
    </source>
</evidence>
<evidence type="ECO:0000313" key="6">
    <source>
        <dbReference type="Proteomes" id="UP001446871"/>
    </source>
</evidence>
<proteinExistence type="predicted"/>
<reference evidence="5 6" key="1">
    <citation type="submission" date="2023-01" db="EMBL/GenBank/DDBJ databases">
        <title>Analysis of 21 Apiospora genomes using comparative genomics revels a genus with tremendous synthesis potential of carbohydrate active enzymes and secondary metabolites.</title>
        <authorList>
            <person name="Sorensen T."/>
        </authorList>
    </citation>
    <scope>NUCLEOTIDE SEQUENCE [LARGE SCALE GENOMIC DNA]</scope>
    <source>
        <strain evidence="5 6">CBS 83171</strain>
    </source>
</reference>
<protein>
    <submittedName>
        <fullName evidence="5">RNP domain-containing protein</fullName>
    </submittedName>
</protein>